<evidence type="ECO:0000259" key="7">
    <source>
        <dbReference type="PROSITE" id="PS50887"/>
    </source>
</evidence>
<dbReference type="PANTHER" id="PTHR45138:SF9">
    <property type="entry name" value="DIGUANYLATE CYCLASE DGCM-RELATED"/>
    <property type="match status" value="1"/>
</dbReference>
<comment type="caution">
    <text evidence="8">The sequence shown here is derived from an EMBL/GenBank/DDBJ whole genome shotgun (WGS) entry which is preliminary data.</text>
</comment>
<evidence type="ECO:0000256" key="5">
    <source>
        <dbReference type="SAM" id="MobiDB-lite"/>
    </source>
</evidence>
<dbReference type="SMART" id="SM00267">
    <property type="entry name" value="GGDEF"/>
    <property type="match status" value="1"/>
</dbReference>
<feature type="region of interest" description="Disordered" evidence="5">
    <location>
        <begin position="1"/>
        <end position="30"/>
    </location>
</feature>
<sequence>MEMSALRQRCQPVSAYPSSSEPSSSARQPDPLVRQHWMFGTAQEESLRVVLNHVSEAILLLDQHGRIQLVNPFGEQLFGENRDAMLGKSWADYLEPPFSFEYSELFAQSSAKDLAERIHEHSPKEIMLRRQDGLMVDVDISLSIIPAERPLLVCIMRDLSAYKKEHDELRQLARTDYLTQVANRRAFDEVLFRQWQECSKTHVPLSVLLIDIDHFKQLNDQFGHLHGDQCLRRIASAIKSELPSPRMLAARYGGEEFAVILPGCNETQATALAETIRRKVAALSGGDQDVVNSHPLSISIGVACTVAQHLRDYSALVNMADVALYRAKISGRNRVEYCAGF</sequence>
<proteinExistence type="predicted"/>
<evidence type="ECO:0000256" key="3">
    <source>
        <dbReference type="ARBA" id="ARBA00012528"/>
    </source>
</evidence>
<dbReference type="GO" id="GO:0052621">
    <property type="term" value="F:diguanylate cyclase activity"/>
    <property type="evidence" value="ECO:0007669"/>
    <property type="project" value="UniProtKB-EC"/>
</dbReference>
<dbReference type="InterPro" id="IPR043128">
    <property type="entry name" value="Rev_trsase/Diguanyl_cyclase"/>
</dbReference>
<dbReference type="InterPro" id="IPR050469">
    <property type="entry name" value="Diguanylate_Cyclase"/>
</dbReference>
<evidence type="ECO:0000256" key="4">
    <source>
        <dbReference type="ARBA" id="ARBA00034247"/>
    </source>
</evidence>
<dbReference type="CDD" id="cd00130">
    <property type="entry name" value="PAS"/>
    <property type="match status" value="1"/>
</dbReference>
<dbReference type="SMART" id="SM00091">
    <property type="entry name" value="PAS"/>
    <property type="match status" value="1"/>
</dbReference>
<keyword evidence="9" id="KW-1185">Reference proteome</keyword>
<dbReference type="PROSITE" id="PS50887">
    <property type="entry name" value="GGDEF"/>
    <property type="match status" value="1"/>
</dbReference>
<comment type="subcellular location">
    <subcellularLocation>
        <location evidence="2">Cell inner membrane</location>
    </subcellularLocation>
</comment>
<comment type="cofactor">
    <cofactor evidence="1">
        <name>Mg(2+)</name>
        <dbReference type="ChEBI" id="CHEBI:18420"/>
    </cofactor>
</comment>
<dbReference type="GO" id="GO:1902201">
    <property type="term" value="P:negative regulation of bacterial-type flagellum-dependent cell motility"/>
    <property type="evidence" value="ECO:0007669"/>
    <property type="project" value="TreeGrafter"/>
</dbReference>
<dbReference type="PROSITE" id="PS50112">
    <property type="entry name" value="PAS"/>
    <property type="match status" value="1"/>
</dbReference>
<dbReference type="Gene3D" id="3.30.70.270">
    <property type="match status" value="1"/>
</dbReference>
<dbReference type="Proteomes" id="UP000295375">
    <property type="component" value="Unassembled WGS sequence"/>
</dbReference>
<feature type="compositionally biased region" description="Low complexity" evidence="5">
    <location>
        <begin position="14"/>
        <end position="26"/>
    </location>
</feature>
<dbReference type="SUPFAM" id="SSF55785">
    <property type="entry name" value="PYP-like sensor domain (PAS domain)"/>
    <property type="match status" value="1"/>
</dbReference>
<dbReference type="Pfam" id="PF24820">
    <property type="entry name" value="Diguanyl_cycl_sensor"/>
    <property type="match status" value="1"/>
</dbReference>
<dbReference type="GO" id="GO:0043709">
    <property type="term" value="P:cell adhesion involved in single-species biofilm formation"/>
    <property type="evidence" value="ECO:0007669"/>
    <property type="project" value="TreeGrafter"/>
</dbReference>
<dbReference type="InterPro" id="IPR059127">
    <property type="entry name" value="Diguanyl_cycl_sensor_dom"/>
</dbReference>
<feature type="domain" description="PAS" evidence="6">
    <location>
        <begin position="43"/>
        <end position="96"/>
    </location>
</feature>
<dbReference type="PANTHER" id="PTHR45138">
    <property type="entry name" value="REGULATORY COMPONENTS OF SENSORY TRANSDUCTION SYSTEM"/>
    <property type="match status" value="1"/>
</dbReference>
<dbReference type="FunFam" id="3.30.70.270:FF:000001">
    <property type="entry name" value="Diguanylate cyclase domain protein"/>
    <property type="match status" value="1"/>
</dbReference>
<comment type="catalytic activity">
    <reaction evidence="4">
        <text>2 GTP = 3',3'-c-di-GMP + 2 diphosphate</text>
        <dbReference type="Rhea" id="RHEA:24898"/>
        <dbReference type="ChEBI" id="CHEBI:33019"/>
        <dbReference type="ChEBI" id="CHEBI:37565"/>
        <dbReference type="ChEBI" id="CHEBI:58805"/>
        <dbReference type="EC" id="2.7.7.65"/>
    </reaction>
</comment>
<dbReference type="SUPFAM" id="SSF55073">
    <property type="entry name" value="Nucleotide cyclase"/>
    <property type="match status" value="1"/>
</dbReference>
<dbReference type="EC" id="2.7.7.65" evidence="3"/>
<dbReference type="InterPro" id="IPR029787">
    <property type="entry name" value="Nucleotide_cyclase"/>
</dbReference>
<dbReference type="NCBIfam" id="TIGR00254">
    <property type="entry name" value="GGDEF"/>
    <property type="match status" value="1"/>
</dbReference>
<dbReference type="CDD" id="cd01949">
    <property type="entry name" value="GGDEF"/>
    <property type="match status" value="1"/>
</dbReference>
<protein>
    <recommendedName>
        <fullName evidence="3">diguanylate cyclase</fullName>
        <ecNumber evidence="3">2.7.7.65</ecNumber>
    </recommendedName>
</protein>
<feature type="domain" description="GGDEF" evidence="7">
    <location>
        <begin position="203"/>
        <end position="340"/>
    </location>
</feature>
<dbReference type="Gene3D" id="3.30.450.20">
    <property type="entry name" value="PAS domain"/>
    <property type="match status" value="1"/>
</dbReference>
<dbReference type="Pfam" id="PF00990">
    <property type="entry name" value="GGDEF"/>
    <property type="match status" value="1"/>
</dbReference>
<evidence type="ECO:0000313" key="8">
    <source>
        <dbReference type="EMBL" id="TDQ45930.1"/>
    </source>
</evidence>
<dbReference type="EMBL" id="SNYM01000016">
    <property type="protein sequence ID" value="TDQ45930.1"/>
    <property type="molecule type" value="Genomic_DNA"/>
</dbReference>
<evidence type="ECO:0000256" key="1">
    <source>
        <dbReference type="ARBA" id="ARBA00001946"/>
    </source>
</evidence>
<name>A0A4R6UGH8_9GAMM</name>
<reference evidence="8 9" key="1">
    <citation type="submission" date="2019-03" db="EMBL/GenBank/DDBJ databases">
        <title>Genomic Encyclopedia of Type Strains, Phase IV (KMG-IV): sequencing the most valuable type-strain genomes for metagenomic binning, comparative biology and taxonomic classification.</title>
        <authorList>
            <person name="Goeker M."/>
        </authorList>
    </citation>
    <scope>NUCLEOTIDE SEQUENCE [LARGE SCALE GENOMIC DNA]</scope>
    <source>
        <strain evidence="8 9">DSM 103792</strain>
    </source>
</reference>
<dbReference type="GO" id="GO:0005886">
    <property type="term" value="C:plasma membrane"/>
    <property type="evidence" value="ECO:0007669"/>
    <property type="project" value="UniProtKB-SubCell"/>
</dbReference>
<dbReference type="InterPro" id="IPR035965">
    <property type="entry name" value="PAS-like_dom_sf"/>
</dbReference>
<dbReference type="InterPro" id="IPR000160">
    <property type="entry name" value="GGDEF_dom"/>
</dbReference>
<gene>
    <name evidence="8" type="ORF">EV696_11633</name>
</gene>
<dbReference type="NCBIfam" id="TIGR00229">
    <property type="entry name" value="sensory_box"/>
    <property type="match status" value="1"/>
</dbReference>
<dbReference type="InterPro" id="IPR000014">
    <property type="entry name" value="PAS"/>
</dbReference>
<dbReference type="AlphaFoldDB" id="A0A4R6UGH8"/>
<evidence type="ECO:0000313" key="9">
    <source>
        <dbReference type="Proteomes" id="UP000295375"/>
    </source>
</evidence>
<evidence type="ECO:0000259" key="6">
    <source>
        <dbReference type="PROSITE" id="PS50112"/>
    </source>
</evidence>
<organism evidence="8 9">
    <name type="scientific">Permianibacter aggregans</name>
    <dbReference type="NCBI Taxonomy" id="1510150"/>
    <lineage>
        <taxon>Bacteria</taxon>
        <taxon>Pseudomonadati</taxon>
        <taxon>Pseudomonadota</taxon>
        <taxon>Gammaproteobacteria</taxon>
        <taxon>Pseudomonadales</taxon>
        <taxon>Pseudomonadaceae</taxon>
        <taxon>Permianibacter</taxon>
    </lineage>
</organism>
<accession>A0A4R6UGH8</accession>
<dbReference type="RefSeq" id="WP_162848201.1">
    <property type="nucleotide sequence ID" value="NZ_CP037953.1"/>
</dbReference>
<evidence type="ECO:0000256" key="2">
    <source>
        <dbReference type="ARBA" id="ARBA00004533"/>
    </source>
</evidence>